<sequence length="277" mass="30783">MAPAGWCTPEQSAWFTGQLVKFHIARLENTVGQFLAAAVDFMKRWPIPECAETIAGNSPEDIAKRAVQDLHYQKRANREPFNNNRGKACLAAAATTASSKSLTNSPKKKKVVYTLRLQRCLRAVQIYSRRYYKERVRPAVKKAIRQSANPYPRGNQGQVLDALEQLHYLDAIDATGSSEALPRHLAVQTGWWFSVIAGGPDPADGGNIHTGSFHVGMDGHKDISRTNTCITPSILRTPPLTLFSPEVRAQRACNLDLEAFNETFHEAEPEAMLERQA</sequence>
<comment type="caution">
    <text evidence="1">The sequence shown here is derived from an EMBL/GenBank/DDBJ whole genome shotgun (WGS) entry which is preliminary data.</text>
</comment>
<accession>A0AA39NHK0</accession>
<name>A0AA39NHK0_9AGAR</name>
<dbReference type="EMBL" id="JAUEPR010000090">
    <property type="protein sequence ID" value="KAK0465771.1"/>
    <property type="molecule type" value="Genomic_DNA"/>
</dbReference>
<gene>
    <name evidence="1" type="ORF">IW261DRAFT_1574849</name>
</gene>
<proteinExistence type="predicted"/>
<protein>
    <submittedName>
        <fullName evidence="1">Uncharacterized protein</fullName>
    </submittedName>
</protein>
<evidence type="ECO:0000313" key="2">
    <source>
        <dbReference type="Proteomes" id="UP001175227"/>
    </source>
</evidence>
<organism evidence="1 2">
    <name type="scientific">Armillaria novae-zelandiae</name>
    <dbReference type="NCBI Taxonomy" id="153914"/>
    <lineage>
        <taxon>Eukaryota</taxon>
        <taxon>Fungi</taxon>
        <taxon>Dikarya</taxon>
        <taxon>Basidiomycota</taxon>
        <taxon>Agaricomycotina</taxon>
        <taxon>Agaricomycetes</taxon>
        <taxon>Agaricomycetidae</taxon>
        <taxon>Agaricales</taxon>
        <taxon>Marasmiineae</taxon>
        <taxon>Physalacriaceae</taxon>
        <taxon>Armillaria</taxon>
    </lineage>
</organism>
<keyword evidence="2" id="KW-1185">Reference proteome</keyword>
<reference evidence="1" key="1">
    <citation type="submission" date="2023-06" db="EMBL/GenBank/DDBJ databases">
        <authorList>
            <consortium name="Lawrence Berkeley National Laboratory"/>
            <person name="Ahrendt S."/>
            <person name="Sahu N."/>
            <person name="Indic B."/>
            <person name="Wong-Bajracharya J."/>
            <person name="Merenyi Z."/>
            <person name="Ke H.-M."/>
            <person name="Monk M."/>
            <person name="Kocsube S."/>
            <person name="Drula E."/>
            <person name="Lipzen A."/>
            <person name="Balint B."/>
            <person name="Henrissat B."/>
            <person name="Andreopoulos B."/>
            <person name="Martin F.M."/>
            <person name="Harder C.B."/>
            <person name="Rigling D."/>
            <person name="Ford K.L."/>
            <person name="Foster G.D."/>
            <person name="Pangilinan J."/>
            <person name="Papanicolaou A."/>
            <person name="Barry K."/>
            <person name="LaButti K."/>
            <person name="Viragh M."/>
            <person name="Koriabine M."/>
            <person name="Yan M."/>
            <person name="Riley R."/>
            <person name="Champramary S."/>
            <person name="Plett K.L."/>
            <person name="Tsai I.J."/>
            <person name="Slot J."/>
            <person name="Sipos G."/>
            <person name="Plett J."/>
            <person name="Nagy L.G."/>
            <person name="Grigoriev I.V."/>
        </authorList>
    </citation>
    <scope>NUCLEOTIDE SEQUENCE</scope>
    <source>
        <strain evidence="1">ICMP 16352</strain>
    </source>
</reference>
<evidence type="ECO:0000313" key="1">
    <source>
        <dbReference type="EMBL" id="KAK0465771.1"/>
    </source>
</evidence>
<dbReference type="AlphaFoldDB" id="A0AA39NHK0"/>
<dbReference type="Proteomes" id="UP001175227">
    <property type="component" value="Unassembled WGS sequence"/>
</dbReference>